<reference evidence="2 3" key="1">
    <citation type="submission" date="2019-09" db="EMBL/GenBank/DDBJ databases">
        <authorList>
            <person name="Cao W.R."/>
        </authorList>
    </citation>
    <scope>NUCLEOTIDE SEQUENCE [LARGE SCALE GENOMIC DNA]</scope>
    <source>
        <strain evidence="3">a4</strain>
    </source>
</reference>
<protein>
    <recommendedName>
        <fullName evidence="4">Tetratricopeptide repeat protein</fullName>
    </recommendedName>
</protein>
<dbReference type="SUPFAM" id="SSF48452">
    <property type="entry name" value="TPR-like"/>
    <property type="match status" value="1"/>
</dbReference>
<feature type="transmembrane region" description="Helical" evidence="1">
    <location>
        <begin position="75"/>
        <end position="94"/>
    </location>
</feature>
<dbReference type="Proteomes" id="UP000467305">
    <property type="component" value="Unassembled WGS sequence"/>
</dbReference>
<evidence type="ECO:0000313" key="2">
    <source>
        <dbReference type="EMBL" id="KAB1160392.1"/>
    </source>
</evidence>
<dbReference type="InterPro" id="IPR011990">
    <property type="entry name" value="TPR-like_helical_dom_sf"/>
</dbReference>
<keyword evidence="1" id="KW-1133">Transmembrane helix</keyword>
<evidence type="ECO:0008006" key="4">
    <source>
        <dbReference type="Google" id="ProtNLM"/>
    </source>
</evidence>
<dbReference type="OrthoDB" id="1144971at2"/>
<keyword evidence="1" id="KW-0472">Membrane</keyword>
<organism evidence="2 3">
    <name type="scientific">Tenacibaculum aiptasiae</name>
    <dbReference type="NCBI Taxonomy" id="426481"/>
    <lineage>
        <taxon>Bacteria</taxon>
        <taxon>Pseudomonadati</taxon>
        <taxon>Bacteroidota</taxon>
        <taxon>Flavobacteriia</taxon>
        <taxon>Flavobacteriales</taxon>
        <taxon>Flavobacteriaceae</taxon>
        <taxon>Tenacibaculum</taxon>
    </lineage>
</organism>
<comment type="caution">
    <text evidence="2">The sequence shown here is derived from an EMBL/GenBank/DDBJ whole genome shotgun (WGS) entry which is preliminary data.</text>
</comment>
<proteinExistence type="predicted"/>
<keyword evidence="3" id="KW-1185">Reference proteome</keyword>
<name>A0A7J5ARZ4_9FLAO</name>
<dbReference type="EMBL" id="WAAU01000003">
    <property type="protein sequence ID" value="KAB1160392.1"/>
    <property type="molecule type" value="Genomic_DNA"/>
</dbReference>
<keyword evidence="1" id="KW-0812">Transmembrane</keyword>
<sequence>MENTIEIQTERYLAGEMSFEEKLAFEKIIADNDDLKEHVFLSKKLVEKHEYTNFKNNLLSAEKSYLQTTRKKYNYLYGSIAATIIVLVGLFFYYQSIPVGLHKLYAIHSNKVEMPSFIVQGNNQQQALEEIEIAFKNENYQKSLSLCNLQLDTSSKPNPNVLIYKGISLLKLHNEKEALVTFNKLKQSDAIDASKGNWYEAITYMKLNNKPALKKALETIIKNPTNYNYKKARKILNSLD</sequence>
<gene>
    <name evidence="2" type="ORF">F7018_00520</name>
</gene>
<dbReference type="RefSeq" id="WP_150898021.1">
    <property type="nucleotide sequence ID" value="NZ_WAAU01000003.1"/>
</dbReference>
<accession>A0A7J5ARZ4</accession>
<evidence type="ECO:0000313" key="3">
    <source>
        <dbReference type="Proteomes" id="UP000467305"/>
    </source>
</evidence>
<dbReference type="Gene3D" id="1.25.40.10">
    <property type="entry name" value="Tetratricopeptide repeat domain"/>
    <property type="match status" value="1"/>
</dbReference>
<dbReference type="AlphaFoldDB" id="A0A7J5ARZ4"/>
<evidence type="ECO:0000256" key="1">
    <source>
        <dbReference type="SAM" id="Phobius"/>
    </source>
</evidence>